<sequence>MSLSMSNQSAHSTGRFPPSTCSGSNQIGTSKLTTGQARAGPWMTRQSNGLCELPSLWGPYRLCKPRGEGCSCQDNQINQLLGPCTGPVSTGLCTGSNQFKVLGGKTVELPYKELMVYQTASSPEECEHACKSNCSCWGADLYTTTCLSSVTHYITRSKSCSVSETRTSSVASQREPQDLVPWPMS</sequence>
<reference evidence="2" key="1">
    <citation type="journal article" date="2023" name="Front. Plant Sci.">
        <title>Chromosomal-level genome assembly of Melastoma candidum provides insights into trichome evolution.</title>
        <authorList>
            <person name="Zhong Y."/>
            <person name="Wu W."/>
            <person name="Sun C."/>
            <person name="Zou P."/>
            <person name="Liu Y."/>
            <person name="Dai S."/>
            <person name="Zhou R."/>
        </authorList>
    </citation>
    <scope>NUCLEOTIDE SEQUENCE [LARGE SCALE GENOMIC DNA]</scope>
</reference>
<organism evidence="1 2">
    <name type="scientific">Melastoma candidum</name>
    <dbReference type="NCBI Taxonomy" id="119954"/>
    <lineage>
        <taxon>Eukaryota</taxon>
        <taxon>Viridiplantae</taxon>
        <taxon>Streptophyta</taxon>
        <taxon>Embryophyta</taxon>
        <taxon>Tracheophyta</taxon>
        <taxon>Spermatophyta</taxon>
        <taxon>Magnoliopsida</taxon>
        <taxon>eudicotyledons</taxon>
        <taxon>Gunneridae</taxon>
        <taxon>Pentapetalae</taxon>
        <taxon>rosids</taxon>
        <taxon>malvids</taxon>
        <taxon>Myrtales</taxon>
        <taxon>Melastomataceae</taxon>
        <taxon>Melastomatoideae</taxon>
        <taxon>Melastomateae</taxon>
        <taxon>Melastoma</taxon>
    </lineage>
</organism>
<evidence type="ECO:0000313" key="1">
    <source>
        <dbReference type="EMBL" id="KAI4364208.1"/>
    </source>
</evidence>
<dbReference type="Proteomes" id="UP001057402">
    <property type="component" value="Chromosome 6"/>
</dbReference>
<gene>
    <name evidence="1" type="ORF">MLD38_020332</name>
</gene>
<protein>
    <submittedName>
        <fullName evidence="1">Uncharacterized protein</fullName>
    </submittedName>
</protein>
<name>A0ACB9QKL8_9MYRT</name>
<dbReference type="EMBL" id="CM042885">
    <property type="protein sequence ID" value="KAI4364208.1"/>
    <property type="molecule type" value="Genomic_DNA"/>
</dbReference>
<evidence type="ECO:0000313" key="2">
    <source>
        <dbReference type="Proteomes" id="UP001057402"/>
    </source>
</evidence>
<keyword evidence="2" id="KW-1185">Reference proteome</keyword>
<proteinExistence type="predicted"/>
<comment type="caution">
    <text evidence="1">The sequence shown here is derived from an EMBL/GenBank/DDBJ whole genome shotgun (WGS) entry which is preliminary data.</text>
</comment>
<accession>A0ACB9QKL8</accession>